<dbReference type="EMBL" id="JAACNH010000004">
    <property type="protein sequence ID" value="KAG8444760.1"/>
    <property type="molecule type" value="Genomic_DNA"/>
</dbReference>
<evidence type="ECO:0000313" key="1">
    <source>
        <dbReference type="EMBL" id="KAG8444760.1"/>
    </source>
</evidence>
<sequence>MQCAYEAGHSSQKPMKFSYLISRMPKACLFHIAPFYLVNESPAVRSIHVVSSSSINVFAIHLSTNIDECSSLCEVFISAEHERKVA</sequence>
<dbReference type="Proteomes" id="UP000812440">
    <property type="component" value="Chromosome 5"/>
</dbReference>
<dbReference type="AlphaFoldDB" id="A0A8T2JN66"/>
<comment type="caution">
    <text evidence="1">The sequence shown here is derived from an EMBL/GenBank/DDBJ whole genome shotgun (WGS) entry which is preliminary data.</text>
</comment>
<accession>A0A8T2JN66</accession>
<organism evidence="1 2">
    <name type="scientific">Hymenochirus boettgeri</name>
    <name type="common">Congo dwarf clawed frog</name>
    <dbReference type="NCBI Taxonomy" id="247094"/>
    <lineage>
        <taxon>Eukaryota</taxon>
        <taxon>Metazoa</taxon>
        <taxon>Chordata</taxon>
        <taxon>Craniata</taxon>
        <taxon>Vertebrata</taxon>
        <taxon>Euteleostomi</taxon>
        <taxon>Amphibia</taxon>
        <taxon>Batrachia</taxon>
        <taxon>Anura</taxon>
        <taxon>Pipoidea</taxon>
        <taxon>Pipidae</taxon>
        <taxon>Pipinae</taxon>
        <taxon>Hymenochirus</taxon>
    </lineage>
</organism>
<reference evidence="1" key="1">
    <citation type="thesis" date="2020" institute="ProQuest LLC" country="789 East Eisenhower Parkway, Ann Arbor, MI, USA">
        <title>Comparative Genomics and Chromosome Evolution.</title>
        <authorList>
            <person name="Mudd A.B."/>
        </authorList>
    </citation>
    <scope>NUCLEOTIDE SEQUENCE</scope>
    <source>
        <strain evidence="1">Female2</strain>
        <tissue evidence="1">Blood</tissue>
    </source>
</reference>
<keyword evidence="2" id="KW-1185">Reference proteome</keyword>
<name>A0A8T2JN66_9PIPI</name>
<proteinExistence type="predicted"/>
<protein>
    <submittedName>
        <fullName evidence="1">Uncharacterized protein</fullName>
    </submittedName>
</protein>
<evidence type="ECO:0000313" key="2">
    <source>
        <dbReference type="Proteomes" id="UP000812440"/>
    </source>
</evidence>
<gene>
    <name evidence="1" type="ORF">GDO86_009799</name>
</gene>